<organism evidence="1 2">
    <name type="scientific">Massilia timonae</name>
    <dbReference type="NCBI Taxonomy" id="47229"/>
    <lineage>
        <taxon>Bacteria</taxon>
        <taxon>Pseudomonadati</taxon>
        <taxon>Pseudomonadota</taxon>
        <taxon>Betaproteobacteria</taxon>
        <taxon>Burkholderiales</taxon>
        <taxon>Oxalobacteraceae</taxon>
        <taxon>Telluria group</taxon>
        <taxon>Massilia</taxon>
    </lineage>
</organism>
<accession>A0A1S2N721</accession>
<reference evidence="1 2" key="1">
    <citation type="submission" date="2014-10" db="EMBL/GenBank/DDBJ databases">
        <authorList>
            <person name="Seo M.-J."/>
            <person name="Seok Y.J."/>
            <person name="Cha I.-T."/>
        </authorList>
    </citation>
    <scope>NUCLEOTIDE SEQUENCE [LARGE SCALE GENOMIC DNA]</scope>
    <source>
        <strain evidence="1 2">NEU</strain>
    </source>
</reference>
<dbReference type="RefSeq" id="WP_005670069.1">
    <property type="nucleotide sequence ID" value="NZ_DALZDZ010000008.1"/>
</dbReference>
<dbReference type="AlphaFoldDB" id="A0A1S2N721"/>
<comment type="caution">
    <text evidence="1">The sequence shown here is derived from an EMBL/GenBank/DDBJ whole genome shotgun (WGS) entry which is preliminary data.</text>
</comment>
<name>A0A1S2N721_9BURK</name>
<dbReference type="EMBL" id="JRYB01000001">
    <property type="protein sequence ID" value="OIJ40861.1"/>
    <property type="molecule type" value="Genomic_DNA"/>
</dbReference>
<evidence type="ECO:0008006" key="3">
    <source>
        <dbReference type="Google" id="ProtNLM"/>
    </source>
</evidence>
<evidence type="ECO:0000313" key="2">
    <source>
        <dbReference type="Proteomes" id="UP000180246"/>
    </source>
</evidence>
<evidence type="ECO:0000313" key="1">
    <source>
        <dbReference type="EMBL" id="OIJ40861.1"/>
    </source>
</evidence>
<sequence>MGEYMQIRGMLQDGEEYAGLILGKEEPDYHLVLLPGDSSDVSWPTAVDWASGHGGALPTRRELALLFANLRESFERNWYWSSEPHATRAQLVWGQNFASGIQTIYGRPYRGHARAIRRISTAA</sequence>
<dbReference type="Proteomes" id="UP000180246">
    <property type="component" value="Unassembled WGS sequence"/>
</dbReference>
<proteinExistence type="predicted"/>
<gene>
    <name evidence="1" type="ORF">LO55_4468</name>
</gene>
<protein>
    <recommendedName>
        <fullName evidence="3">DUF1566 domain-containing protein</fullName>
    </recommendedName>
</protein>